<proteinExistence type="predicted"/>
<dbReference type="InterPro" id="IPR051165">
    <property type="entry name" value="Multifunctional_ANK_Repeat"/>
</dbReference>
<sequence length="493" mass="54154">MKKLFSIIALLVSISAMSQQNVFFDRNFWNENTTISQVKTAIEAGNSPSDLNEAAFDAPSLAILSKVPTPTAIYLIEQQGNSVTKTTHDGRTYLFWAASTGNVELIHYLLEQGSDIHAKDSKGYTPITFAALFGNTNPKLYEAFFRAGIDPKAKYDQGETILMKAIAFDDDKLSLTQYFVSKGLKLKETSLSGATAFDYATRKGNVNLLKTLRKKVKATPQALPMAAEGVVRQPNNPIEVYQYLIENQKISANATDYKGATALHYLARRQDLPAALYLIEKGAATDLTDKDGNTCLMNACYGNNLELVKLLDKDKELLNKANVKGETALLIALQRSSSQVVAFLLEQGAHTGVVSKKRVNVVEALLASYNPRKKDNDADFEQKTALLKKYLVALQAANTHGDTALHTTVVKGNLKLIEKILSWPYIDINAQNEDGETPLIKAALTAKDTSILKYLIEKGANKALTTSLGETAYDLAKENENLQKSNANLDFLK</sequence>
<reference evidence="5 6" key="1">
    <citation type="submission" date="2023-12" db="EMBL/GenBank/DDBJ databases">
        <title>Genomic sequences of Capnocytophaga and Parvimonas strains.</title>
        <authorList>
            <person name="Watt R.M."/>
            <person name="Wang M."/>
            <person name="Yang T."/>
            <person name="Tong W.M."/>
        </authorList>
    </citation>
    <scope>NUCLEOTIDE SEQUENCE [LARGE SCALE GENOMIC DNA]</scope>
    <source>
        <strain evidence="5 6">CCUG 13096</strain>
    </source>
</reference>
<dbReference type="RefSeq" id="WP_323982772.1">
    <property type="nucleotide sequence ID" value="NZ_JAYKBW010000003.1"/>
</dbReference>
<dbReference type="PROSITE" id="PS50297">
    <property type="entry name" value="ANK_REP_REGION"/>
    <property type="match status" value="4"/>
</dbReference>
<feature type="repeat" description="ANK" evidence="3">
    <location>
        <begin position="258"/>
        <end position="290"/>
    </location>
</feature>
<dbReference type="EMBL" id="JAYKBW010000003">
    <property type="protein sequence ID" value="MEB3074360.1"/>
    <property type="molecule type" value="Genomic_DNA"/>
</dbReference>
<feature type="repeat" description="ANK" evidence="3">
    <location>
        <begin position="434"/>
        <end position="467"/>
    </location>
</feature>
<protein>
    <submittedName>
        <fullName evidence="5">Ankyrin repeat domain-containing protein</fullName>
    </submittedName>
</protein>
<dbReference type="InterPro" id="IPR002110">
    <property type="entry name" value="Ankyrin_rpt"/>
</dbReference>
<evidence type="ECO:0000313" key="5">
    <source>
        <dbReference type="EMBL" id="MEB3074360.1"/>
    </source>
</evidence>
<feature type="signal peptide" evidence="4">
    <location>
        <begin position="1"/>
        <end position="18"/>
    </location>
</feature>
<dbReference type="Proteomes" id="UP001311730">
    <property type="component" value="Unassembled WGS sequence"/>
</dbReference>
<keyword evidence="1" id="KW-0677">Repeat</keyword>
<dbReference type="PANTHER" id="PTHR24123:SF33">
    <property type="entry name" value="PROTEIN HOS4"/>
    <property type="match status" value="1"/>
</dbReference>
<feature type="chain" id="PRO_5047141371" evidence="4">
    <location>
        <begin position="19"/>
        <end position="493"/>
    </location>
</feature>
<dbReference type="Gene3D" id="1.25.40.20">
    <property type="entry name" value="Ankyrin repeat-containing domain"/>
    <property type="match status" value="3"/>
</dbReference>
<keyword evidence="6" id="KW-1185">Reference proteome</keyword>
<dbReference type="Pfam" id="PF12796">
    <property type="entry name" value="Ank_2"/>
    <property type="match status" value="2"/>
</dbReference>
<feature type="repeat" description="ANK" evidence="3">
    <location>
        <begin position="89"/>
        <end position="121"/>
    </location>
</feature>
<dbReference type="PROSITE" id="PS50088">
    <property type="entry name" value="ANK_REPEAT"/>
    <property type="match status" value="4"/>
</dbReference>
<name>A0ABU5Z5X0_9FLAO</name>
<dbReference type="InterPro" id="IPR036770">
    <property type="entry name" value="Ankyrin_rpt-contain_sf"/>
</dbReference>
<evidence type="ECO:0000256" key="3">
    <source>
        <dbReference type="PROSITE-ProRule" id="PRU00023"/>
    </source>
</evidence>
<dbReference type="PANTHER" id="PTHR24123">
    <property type="entry name" value="ANKYRIN REPEAT-CONTAINING"/>
    <property type="match status" value="1"/>
</dbReference>
<evidence type="ECO:0000256" key="4">
    <source>
        <dbReference type="SAM" id="SignalP"/>
    </source>
</evidence>
<dbReference type="Pfam" id="PF13637">
    <property type="entry name" value="Ank_4"/>
    <property type="match status" value="1"/>
</dbReference>
<dbReference type="SUPFAM" id="SSF48403">
    <property type="entry name" value="Ankyrin repeat"/>
    <property type="match status" value="2"/>
</dbReference>
<dbReference type="SMART" id="SM00248">
    <property type="entry name" value="ANK"/>
    <property type="match status" value="9"/>
</dbReference>
<comment type="caution">
    <text evidence="5">The sequence shown here is derived from an EMBL/GenBank/DDBJ whole genome shotgun (WGS) entry which is preliminary data.</text>
</comment>
<evidence type="ECO:0000256" key="1">
    <source>
        <dbReference type="ARBA" id="ARBA00022737"/>
    </source>
</evidence>
<evidence type="ECO:0000256" key="2">
    <source>
        <dbReference type="ARBA" id="ARBA00023043"/>
    </source>
</evidence>
<keyword evidence="4" id="KW-0732">Signal</keyword>
<feature type="repeat" description="ANK" evidence="3">
    <location>
        <begin position="324"/>
        <end position="356"/>
    </location>
</feature>
<gene>
    <name evidence="5" type="ORF">VJJ08_03465</name>
</gene>
<evidence type="ECO:0000313" key="6">
    <source>
        <dbReference type="Proteomes" id="UP001311730"/>
    </source>
</evidence>
<organism evidence="5 6">
    <name type="scientific">Capnocytophaga gingivalis</name>
    <dbReference type="NCBI Taxonomy" id="1017"/>
    <lineage>
        <taxon>Bacteria</taxon>
        <taxon>Pseudomonadati</taxon>
        <taxon>Bacteroidota</taxon>
        <taxon>Flavobacteriia</taxon>
        <taxon>Flavobacteriales</taxon>
        <taxon>Flavobacteriaceae</taxon>
        <taxon>Capnocytophaga</taxon>
    </lineage>
</organism>
<accession>A0ABU5Z5X0</accession>
<keyword evidence="2 3" id="KW-0040">ANK repeat</keyword>